<dbReference type="Pfam" id="PF05891">
    <property type="entry name" value="Methyltransf_PK"/>
    <property type="match status" value="2"/>
</dbReference>
<accession>A0A8H6NM61</accession>
<evidence type="ECO:0000256" key="5">
    <source>
        <dbReference type="ARBA" id="ARBA00039112"/>
    </source>
</evidence>
<feature type="compositionally biased region" description="Low complexity" evidence="12">
    <location>
        <begin position="7"/>
        <end position="22"/>
    </location>
</feature>
<dbReference type="Gene3D" id="3.40.50.150">
    <property type="entry name" value="Vaccinia Virus protein VP39"/>
    <property type="match status" value="2"/>
</dbReference>
<protein>
    <recommendedName>
        <fullName evidence="6">Alpha N-terminal protein methyltransferase 1</fullName>
        <ecNumber evidence="5">2.1.1.244</ecNumber>
    </recommendedName>
    <alternativeName>
        <fullName evidence="7">X-Pro-Lys N-terminal protein methyltransferase 1</fullName>
    </alternativeName>
</protein>
<evidence type="ECO:0000256" key="9">
    <source>
        <dbReference type="ARBA" id="ARBA00047885"/>
    </source>
</evidence>
<feature type="region of interest" description="Disordered" evidence="12">
    <location>
        <begin position="1"/>
        <end position="27"/>
    </location>
</feature>
<dbReference type="GO" id="GO:0032259">
    <property type="term" value="P:methylation"/>
    <property type="evidence" value="ECO:0007669"/>
    <property type="project" value="UniProtKB-KW"/>
</dbReference>
<dbReference type="GO" id="GO:0071885">
    <property type="term" value="F:N-terminal protein N-methyltransferase activity"/>
    <property type="evidence" value="ECO:0007669"/>
    <property type="project" value="UniProtKB-EC"/>
</dbReference>
<name>A0A8H6NM61_9PEZI</name>
<dbReference type="InterPro" id="IPR008576">
    <property type="entry name" value="MeTrfase_NTM1"/>
</dbReference>
<comment type="similarity">
    <text evidence="1">Belongs to the methyltransferase superfamily. NTM1 family.</text>
</comment>
<evidence type="ECO:0000256" key="3">
    <source>
        <dbReference type="ARBA" id="ARBA00022679"/>
    </source>
</evidence>
<dbReference type="InterPro" id="IPR029063">
    <property type="entry name" value="SAM-dependent_MTases_sf"/>
</dbReference>
<keyword evidence="4 11" id="KW-0949">S-adenosyl-L-methionine</keyword>
<evidence type="ECO:0000313" key="13">
    <source>
        <dbReference type="EMBL" id="KAF6838742.1"/>
    </source>
</evidence>
<evidence type="ECO:0000256" key="4">
    <source>
        <dbReference type="ARBA" id="ARBA00022691"/>
    </source>
</evidence>
<comment type="catalytic activity">
    <reaction evidence="9">
        <text>N-terminal L-prolyl-L-prolyl-L-lysyl-[protein] + 2 S-adenosyl-L-methionine = N-terminal N,N-dimethyl-L-prolyl-L-prolyl-L-lysyl-[protein] + 2 S-adenosyl-L-homocysteine + 2 H(+)</text>
        <dbReference type="Rhea" id="RHEA:54736"/>
        <dbReference type="Rhea" id="RHEA-COMP:13787"/>
        <dbReference type="Rhea" id="RHEA-COMP:13974"/>
        <dbReference type="ChEBI" id="CHEBI:15378"/>
        <dbReference type="ChEBI" id="CHEBI:57856"/>
        <dbReference type="ChEBI" id="CHEBI:59789"/>
        <dbReference type="ChEBI" id="CHEBI:138059"/>
        <dbReference type="ChEBI" id="CHEBI:138318"/>
        <dbReference type="EC" id="2.1.1.244"/>
    </reaction>
</comment>
<sequence>MTGEEGAAAAAAAASSSTSTATTPPPDAKINAADGRFYWQGVDADVNGMLGGFPYISKVDLQGSRNFLAKLGVGTKSGLRTVSRALEGGAGNSARAGRANVLPRLTHCSVPCILSSLYLVSSGNLSPVPPYIRPLSLSPPTQGSEPCRAPADPQPFPSIGRITEGLLLDVAEQVDIVEPIAKFTAALQEKSGVGSVFNIGLEEWKPLDGTSYDLVWNQWCLGHLTDDQLVAYLRRCKEVVAPTDGFIVVKENLSTNGADLFDDVDSSVTRVDEKFRLLFEQAGLRLIKTELQRGFPKELFPVRMYALK</sequence>
<comment type="catalytic activity">
    <reaction evidence="8">
        <text>N-terminal L-seryl-L-prolyl-L-lysyl-[protein] + 3 S-adenosyl-L-methionine = N-terminal N,N,N-trimethyl-L-seryl-L-prolyl-L-lysyl-[protein] + 3 S-adenosyl-L-homocysteine + 3 H(+)</text>
        <dbReference type="Rhea" id="RHEA:54724"/>
        <dbReference type="Rhea" id="RHEA-COMP:13789"/>
        <dbReference type="Rhea" id="RHEA-COMP:13973"/>
        <dbReference type="ChEBI" id="CHEBI:15378"/>
        <dbReference type="ChEBI" id="CHEBI:57856"/>
        <dbReference type="ChEBI" id="CHEBI:59789"/>
        <dbReference type="ChEBI" id="CHEBI:138061"/>
        <dbReference type="ChEBI" id="CHEBI:138317"/>
        <dbReference type="EC" id="2.1.1.244"/>
    </reaction>
</comment>
<dbReference type="PIRSF" id="PIRSF016958">
    <property type="entry name" value="DUF858_MeTrfase_lik"/>
    <property type="match status" value="1"/>
</dbReference>
<keyword evidence="3" id="KW-0808">Transferase</keyword>
<evidence type="ECO:0000256" key="11">
    <source>
        <dbReference type="PIRSR" id="PIRSR016958-1"/>
    </source>
</evidence>
<feature type="binding site" evidence="11">
    <location>
        <position position="161"/>
    </location>
    <ligand>
        <name>S-adenosyl-L-methionine</name>
        <dbReference type="ChEBI" id="CHEBI:59789"/>
    </ligand>
</feature>
<evidence type="ECO:0000313" key="14">
    <source>
        <dbReference type="Proteomes" id="UP000654918"/>
    </source>
</evidence>
<comment type="catalytic activity">
    <reaction evidence="10">
        <text>N-terminal L-alanyl-L-prolyl-L-lysyl-[protein] + 3 S-adenosyl-L-methionine = N-terminal N,N,N-trimethyl-L-alanyl-L-prolyl-L-lysyl-[protein] + 3 S-adenosyl-L-homocysteine + 3 H(+)</text>
        <dbReference type="Rhea" id="RHEA:54712"/>
        <dbReference type="Rhea" id="RHEA-COMP:13785"/>
        <dbReference type="Rhea" id="RHEA-COMP:13971"/>
        <dbReference type="ChEBI" id="CHEBI:15378"/>
        <dbReference type="ChEBI" id="CHEBI:57856"/>
        <dbReference type="ChEBI" id="CHEBI:59789"/>
        <dbReference type="ChEBI" id="CHEBI:138057"/>
        <dbReference type="ChEBI" id="CHEBI:138315"/>
        <dbReference type="EC" id="2.1.1.244"/>
    </reaction>
</comment>
<evidence type="ECO:0000256" key="1">
    <source>
        <dbReference type="ARBA" id="ARBA00009059"/>
    </source>
</evidence>
<evidence type="ECO:0000256" key="7">
    <source>
        <dbReference type="ARBA" id="ARBA00043129"/>
    </source>
</evidence>
<organism evidence="13 14">
    <name type="scientific">Colletotrichum plurivorum</name>
    <dbReference type="NCBI Taxonomy" id="2175906"/>
    <lineage>
        <taxon>Eukaryota</taxon>
        <taxon>Fungi</taxon>
        <taxon>Dikarya</taxon>
        <taxon>Ascomycota</taxon>
        <taxon>Pezizomycotina</taxon>
        <taxon>Sordariomycetes</taxon>
        <taxon>Hypocreomycetidae</taxon>
        <taxon>Glomerellales</taxon>
        <taxon>Glomerellaceae</taxon>
        <taxon>Colletotrichum</taxon>
        <taxon>Colletotrichum orchidearum species complex</taxon>
    </lineage>
</organism>
<gene>
    <name evidence="13" type="ORF">CPLU01_02275</name>
</gene>
<comment type="caution">
    <text evidence="13">The sequence shown here is derived from an EMBL/GenBank/DDBJ whole genome shotgun (WGS) entry which is preliminary data.</text>
</comment>
<keyword evidence="2" id="KW-0489">Methyltransferase</keyword>
<evidence type="ECO:0000256" key="10">
    <source>
        <dbReference type="ARBA" id="ARBA00048167"/>
    </source>
</evidence>
<reference evidence="13" key="1">
    <citation type="journal article" date="2020" name="Phytopathology">
        <title>Genome Sequence Resources of Colletotrichum truncatum, C. plurivorum, C. musicola, and C. sojae: Four Species Pathogenic to Soybean (Glycine max).</title>
        <authorList>
            <person name="Rogerio F."/>
            <person name="Boufleur T.R."/>
            <person name="Ciampi-Guillardi M."/>
            <person name="Sukno S.A."/>
            <person name="Thon M.R."/>
            <person name="Massola Junior N.S."/>
            <person name="Baroncelli R."/>
        </authorList>
    </citation>
    <scope>NUCLEOTIDE SEQUENCE</scope>
    <source>
        <strain evidence="13">LFN00145</strain>
    </source>
</reference>
<dbReference type="Proteomes" id="UP000654918">
    <property type="component" value="Unassembled WGS sequence"/>
</dbReference>
<evidence type="ECO:0000256" key="8">
    <source>
        <dbReference type="ARBA" id="ARBA00047306"/>
    </source>
</evidence>
<evidence type="ECO:0000256" key="2">
    <source>
        <dbReference type="ARBA" id="ARBA00022603"/>
    </source>
</evidence>
<dbReference type="EC" id="2.1.1.244" evidence="5"/>
<evidence type="ECO:0000256" key="6">
    <source>
        <dbReference type="ARBA" id="ARBA00039449"/>
    </source>
</evidence>
<dbReference type="EMBL" id="WIGO01000017">
    <property type="protein sequence ID" value="KAF6838742.1"/>
    <property type="molecule type" value="Genomic_DNA"/>
</dbReference>
<dbReference type="PANTHER" id="PTHR12753:SF0">
    <property type="entry name" value="ALPHA N-TERMINAL PROTEIN METHYLTRANSFERASE 1"/>
    <property type="match status" value="1"/>
</dbReference>
<dbReference type="PANTHER" id="PTHR12753">
    <property type="entry name" value="AD-003 - RELATED"/>
    <property type="match status" value="1"/>
</dbReference>
<dbReference type="AlphaFoldDB" id="A0A8H6NM61"/>
<evidence type="ECO:0000256" key="12">
    <source>
        <dbReference type="SAM" id="MobiDB-lite"/>
    </source>
</evidence>
<feature type="binding site" evidence="11">
    <location>
        <position position="218"/>
    </location>
    <ligand>
        <name>S-adenosyl-L-methionine</name>
        <dbReference type="ChEBI" id="CHEBI:59789"/>
    </ligand>
</feature>
<proteinExistence type="inferred from homology"/>
<keyword evidence="14" id="KW-1185">Reference proteome</keyword>
<dbReference type="SUPFAM" id="SSF53335">
    <property type="entry name" value="S-adenosyl-L-methionine-dependent methyltransferases"/>
    <property type="match status" value="1"/>
</dbReference>
<dbReference type="GO" id="GO:0005737">
    <property type="term" value="C:cytoplasm"/>
    <property type="evidence" value="ECO:0007669"/>
    <property type="project" value="TreeGrafter"/>
</dbReference>